<dbReference type="AlphaFoldDB" id="A0A7X0JUC3"/>
<dbReference type="Proteomes" id="UP000528457">
    <property type="component" value="Unassembled WGS sequence"/>
</dbReference>
<feature type="transmembrane region" description="Helical" evidence="1">
    <location>
        <begin position="81"/>
        <end position="113"/>
    </location>
</feature>
<keyword evidence="1" id="KW-0812">Transmembrane</keyword>
<dbReference type="RefSeq" id="WP_166845921.1">
    <property type="nucleotide sequence ID" value="NZ_JAAONY010000002.1"/>
</dbReference>
<dbReference type="EMBL" id="JACHHT010000002">
    <property type="protein sequence ID" value="MBB6522418.1"/>
    <property type="molecule type" value="Genomic_DNA"/>
</dbReference>
<dbReference type="GO" id="GO:0005886">
    <property type="term" value="C:plasma membrane"/>
    <property type="evidence" value="ECO:0007669"/>
    <property type="project" value="UniProtKB-SubCell"/>
</dbReference>
<feature type="transmembrane region" description="Helical" evidence="1">
    <location>
        <begin position="7"/>
        <end position="35"/>
    </location>
</feature>
<dbReference type="PANTHER" id="PTHR42903">
    <property type="entry name" value="INNER MEMBRANE PROTEIN YCCF"/>
    <property type="match status" value="1"/>
</dbReference>
<organism evidence="3 4">
    <name type="scientific">Pseudoteredinibacter isoporae</name>
    <dbReference type="NCBI Taxonomy" id="570281"/>
    <lineage>
        <taxon>Bacteria</taxon>
        <taxon>Pseudomonadati</taxon>
        <taxon>Pseudomonadota</taxon>
        <taxon>Gammaproteobacteria</taxon>
        <taxon>Cellvibrionales</taxon>
        <taxon>Cellvibrionaceae</taxon>
        <taxon>Pseudoteredinibacter</taxon>
    </lineage>
</organism>
<dbReference type="NCBIfam" id="NF008742">
    <property type="entry name" value="PRK11770.1-4"/>
    <property type="match status" value="1"/>
</dbReference>
<keyword evidence="1" id="KW-1133">Transmembrane helix</keyword>
<keyword evidence="1" id="KW-0997">Cell inner membrane</keyword>
<evidence type="ECO:0000256" key="1">
    <source>
        <dbReference type="PIRNR" id="PIRNR028777"/>
    </source>
</evidence>
<evidence type="ECO:0000313" key="3">
    <source>
        <dbReference type="EMBL" id="MBB6522418.1"/>
    </source>
</evidence>
<dbReference type="InterPro" id="IPR005185">
    <property type="entry name" value="YccF"/>
</dbReference>
<dbReference type="NCBIfam" id="NF008740">
    <property type="entry name" value="PRK11770.1-2"/>
    <property type="match status" value="1"/>
</dbReference>
<gene>
    <name evidence="3" type="ORF">HNR48_002703</name>
</gene>
<dbReference type="InterPro" id="IPR052937">
    <property type="entry name" value="Inner_membrane_protein"/>
</dbReference>
<proteinExistence type="predicted"/>
<keyword evidence="4" id="KW-1185">Reference proteome</keyword>
<sequence length="153" mass="16467">MLRLVLNILWLLLGGGIVAGLVWMFISLLCFISIVGIPWGRACFNIALFSFWPFGSDAIDREELKGREDIGTSPFGTIGNIIWFFLAGIWLAIAHVCVAICYALTIIGIPFAIQHIKFAGISLAPIGKSVVSYEVAAAAKAKNAAAKVDAIRS</sequence>
<feature type="domain" description="Inner membrane component" evidence="2">
    <location>
        <begin position="78"/>
        <end position="128"/>
    </location>
</feature>
<evidence type="ECO:0000259" key="2">
    <source>
        <dbReference type="Pfam" id="PF03733"/>
    </source>
</evidence>
<dbReference type="InParanoid" id="A0A7X0JUC3"/>
<comment type="caution">
    <text evidence="3">The sequence shown here is derived from an EMBL/GenBank/DDBJ whole genome shotgun (WGS) entry which is preliminary data.</text>
</comment>
<dbReference type="PANTHER" id="PTHR42903:SF1">
    <property type="entry name" value="INNER MEMBRANE PROTEIN YCCF"/>
    <property type="match status" value="1"/>
</dbReference>
<dbReference type="InterPro" id="IPR031308">
    <property type="entry name" value="UCP028777"/>
</dbReference>
<dbReference type="FunCoup" id="A0A7X0JUC3">
    <property type="interactions" value="7"/>
</dbReference>
<dbReference type="PIRSF" id="PIRSF028777">
    <property type="entry name" value="UCP028777"/>
    <property type="match status" value="1"/>
</dbReference>
<dbReference type="NCBIfam" id="NF008741">
    <property type="entry name" value="PRK11770.1-3"/>
    <property type="match status" value="1"/>
</dbReference>
<evidence type="ECO:0000313" key="4">
    <source>
        <dbReference type="Proteomes" id="UP000528457"/>
    </source>
</evidence>
<reference evidence="3 4" key="1">
    <citation type="submission" date="2020-08" db="EMBL/GenBank/DDBJ databases">
        <title>Genomic Encyclopedia of Type Strains, Phase IV (KMG-IV): sequencing the most valuable type-strain genomes for metagenomic binning, comparative biology and taxonomic classification.</title>
        <authorList>
            <person name="Goeker M."/>
        </authorList>
    </citation>
    <scope>NUCLEOTIDE SEQUENCE [LARGE SCALE GENOMIC DNA]</scope>
    <source>
        <strain evidence="3 4">DSM 22368</strain>
    </source>
</reference>
<feature type="domain" description="Inner membrane component" evidence="2">
    <location>
        <begin position="5"/>
        <end position="55"/>
    </location>
</feature>
<keyword evidence="1" id="KW-0472">Membrane</keyword>
<keyword evidence="1" id="KW-1003">Cell membrane</keyword>
<dbReference type="Pfam" id="PF03733">
    <property type="entry name" value="YccF"/>
    <property type="match status" value="2"/>
</dbReference>
<name>A0A7X0JUC3_9GAMM</name>
<comment type="subcellular location">
    <subcellularLocation>
        <location evidence="1">Cell inner membrane</location>
        <topology evidence="1">Multi-pass membrane protein</topology>
    </subcellularLocation>
</comment>
<accession>A0A7X0JUC3</accession>
<protein>
    <recommendedName>
        <fullName evidence="1">Inner membrane protein YccF</fullName>
    </recommendedName>
</protein>